<dbReference type="Proteomes" id="UP000604117">
    <property type="component" value="Unassembled WGS sequence"/>
</dbReference>
<organism evidence="3 4">
    <name type="scientific">Asanoa siamensis</name>
    <dbReference type="NCBI Taxonomy" id="926357"/>
    <lineage>
        <taxon>Bacteria</taxon>
        <taxon>Bacillati</taxon>
        <taxon>Actinomycetota</taxon>
        <taxon>Actinomycetes</taxon>
        <taxon>Micromonosporales</taxon>
        <taxon>Micromonosporaceae</taxon>
        <taxon>Asanoa</taxon>
    </lineage>
</organism>
<dbReference type="EMBL" id="BONE01000002">
    <property type="protein sequence ID" value="GIF70795.1"/>
    <property type="molecule type" value="Genomic_DNA"/>
</dbReference>
<keyword evidence="2" id="KW-1133">Transmembrane helix</keyword>
<accession>A0ABQ4CHM2</accession>
<evidence type="ECO:0000256" key="2">
    <source>
        <dbReference type="SAM" id="Phobius"/>
    </source>
</evidence>
<comment type="caution">
    <text evidence="3">The sequence shown here is derived from an EMBL/GenBank/DDBJ whole genome shotgun (WGS) entry which is preliminary data.</text>
</comment>
<feature type="transmembrane region" description="Helical" evidence="2">
    <location>
        <begin position="55"/>
        <end position="76"/>
    </location>
</feature>
<reference evidence="3 4" key="1">
    <citation type="submission" date="2021-01" db="EMBL/GenBank/DDBJ databases">
        <title>Whole genome shotgun sequence of Asanoa siamensis NBRC 107932.</title>
        <authorList>
            <person name="Komaki H."/>
            <person name="Tamura T."/>
        </authorList>
    </citation>
    <scope>NUCLEOTIDE SEQUENCE [LARGE SCALE GENOMIC DNA]</scope>
    <source>
        <strain evidence="3 4">NBRC 107932</strain>
    </source>
</reference>
<keyword evidence="2" id="KW-0472">Membrane</keyword>
<sequence length="102" mass="10713">MEIPAGTYRGGMVWQALPRVGVPAAVTRHPPDRDSDKRRIRGYGGATTMGGRSTVGIRAAGLLLLALLGMTAGGVLGKMPVMADWSPVPVAPVMEWAVDASW</sequence>
<evidence type="ECO:0000256" key="1">
    <source>
        <dbReference type="SAM" id="MobiDB-lite"/>
    </source>
</evidence>
<gene>
    <name evidence="3" type="ORF">Asi02nite_03130</name>
</gene>
<keyword evidence="4" id="KW-1185">Reference proteome</keyword>
<protein>
    <submittedName>
        <fullName evidence="3">Uncharacterized protein</fullName>
    </submittedName>
</protein>
<name>A0ABQ4CHM2_9ACTN</name>
<feature type="region of interest" description="Disordered" evidence="1">
    <location>
        <begin position="25"/>
        <end position="46"/>
    </location>
</feature>
<keyword evidence="2" id="KW-0812">Transmembrane</keyword>
<proteinExistence type="predicted"/>
<evidence type="ECO:0000313" key="4">
    <source>
        <dbReference type="Proteomes" id="UP000604117"/>
    </source>
</evidence>
<evidence type="ECO:0000313" key="3">
    <source>
        <dbReference type="EMBL" id="GIF70795.1"/>
    </source>
</evidence>